<name>A0A8J9ZPF7_BRALA</name>
<keyword evidence="3" id="KW-0819">tRNA processing</keyword>
<evidence type="ECO:0000313" key="6">
    <source>
        <dbReference type="EMBL" id="CAH1257646.1"/>
    </source>
</evidence>
<evidence type="ECO:0000259" key="5">
    <source>
        <dbReference type="Pfam" id="PF01509"/>
    </source>
</evidence>
<sequence>MTGGFPVLKLPSTGSPVLRKSQYWSSCTDDHFRTGYPLSRLSGVFAVHKPVGWTSADVVRKIRGVLCTVLGLGKGTHDLLNTTQKRYITEGLLGKATDTYDTGGEITEEKPFDHVTEDTFRQTMDTFTGEQMQVAPIYSALKVGGERMSDRVRRGETVKRSVVVHSLELLSFNPPHFQLGVTCGAGFYVRSLVHDLGHAVDSCAHLTSLCRVQQGIFTLEQALPPEKWTLPDIEAAVNT</sequence>
<gene>
    <name evidence="6" type="primary">TRUB1</name>
    <name evidence="6" type="ORF">BLAG_LOCUS15486</name>
</gene>
<evidence type="ECO:0000256" key="1">
    <source>
        <dbReference type="ARBA" id="ARBA00008999"/>
    </source>
</evidence>
<organism evidence="6 7">
    <name type="scientific">Branchiostoma lanceolatum</name>
    <name type="common">Common lancelet</name>
    <name type="synonym">Amphioxus lanceolatum</name>
    <dbReference type="NCBI Taxonomy" id="7740"/>
    <lineage>
        <taxon>Eukaryota</taxon>
        <taxon>Metazoa</taxon>
        <taxon>Chordata</taxon>
        <taxon>Cephalochordata</taxon>
        <taxon>Leptocardii</taxon>
        <taxon>Amphioxiformes</taxon>
        <taxon>Branchiostomatidae</taxon>
        <taxon>Branchiostoma</taxon>
    </lineage>
</organism>
<keyword evidence="4" id="KW-0413">Isomerase</keyword>
<evidence type="ECO:0000256" key="3">
    <source>
        <dbReference type="ARBA" id="ARBA00022694"/>
    </source>
</evidence>
<dbReference type="InterPro" id="IPR014780">
    <property type="entry name" value="tRNA_psdUridine_synth_TruB"/>
</dbReference>
<dbReference type="GO" id="GO:0160148">
    <property type="term" value="F:tRNA pseudouridine(55) synthase activity"/>
    <property type="evidence" value="ECO:0007669"/>
    <property type="project" value="UniProtKB-EC"/>
</dbReference>
<evidence type="ECO:0000256" key="4">
    <source>
        <dbReference type="ARBA" id="ARBA00023235"/>
    </source>
</evidence>
<evidence type="ECO:0000256" key="2">
    <source>
        <dbReference type="ARBA" id="ARBA00012787"/>
    </source>
</evidence>
<dbReference type="EC" id="5.4.99.25" evidence="2"/>
<dbReference type="PANTHER" id="PTHR13767:SF2">
    <property type="entry name" value="PSEUDOURIDYLATE SYNTHASE TRUB1"/>
    <property type="match status" value="1"/>
</dbReference>
<dbReference type="InterPro" id="IPR020103">
    <property type="entry name" value="PsdUridine_synth_cat_dom_sf"/>
</dbReference>
<keyword evidence="7" id="KW-1185">Reference proteome</keyword>
<feature type="domain" description="Pseudouridine synthase II N-terminal" evidence="5">
    <location>
        <begin position="63"/>
        <end position="189"/>
    </location>
</feature>
<dbReference type="InterPro" id="IPR002501">
    <property type="entry name" value="PsdUridine_synth_N"/>
</dbReference>
<protein>
    <recommendedName>
        <fullName evidence="2">tRNA pseudouridine(55) synthase</fullName>
        <ecNumber evidence="2">5.4.99.25</ecNumber>
    </recommendedName>
</protein>
<proteinExistence type="inferred from homology"/>
<dbReference type="Gene3D" id="3.30.2350.10">
    <property type="entry name" value="Pseudouridine synthase"/>
    <property type="match status" value="1"/>
</dbReference>
<comment type="similarity">
    <text evidence="1">Belongs to the pseudouridine synthase TruB family.</text>
</comment>
<dbReference type="Proteomes" id="UP000838412">
    <property type="component" value="Chromosome 3"/>
</dbReference>
<accession>A0A8J9ZPF7</accession>
<dbReference type="AlphaFoldDB" id="A0A8J9ZPF7"/>
<dbReference type="GO" id="GO:1990481">
    <property type="term" value="P:mRNA pseudouridine synthesis"/>
    <property type="evidence" value="ECO:0007669"/>
    <property type="project" value="TreeGrafter"/>
</dbReference>
<dbReference type="OrthoDB" id="9995526at2759"/>
<dbReference type="PANTHER" id="PTHR13767">
    <property type="entry name" value="TRNA-PSEUDOURIDINE SYNTHASE"/>
    <property type="match status" value="1"/>
</dbReference>
<dbReference type="GO" id="GO:0003723">
    <property type="term" value="F:RNA binding"/>
    <property type="evidence" value="ECO:0007669"/>
    <property type="project" value="InterPro"/>
</dbReference>
<dbReference type="EMBL" id="OV696688">
    <property type="protein sequence ID" value="CAH1257646.1"/>
    <property type="molecule type" value="Genomic_DNA"/>
</dbReference>
<dbReference type="Pfam" id="PF01509">
    <property type="entry name" value="TruB_N"/>
    <property type="match status" value="1"/>
</dbReference>
<dbReference type="GO" id="GO:0006400">
    <property type="term" value="P:tRNA modification"/>
    <property type="evidence" value="ECO:0007669"/>
    <property type="project" value="TreeGrafter"/>
</dbReference>
<reference evidence="6" key="1">
    <citation type="submission" date="2022-01" db="EMBL/GenBank/DDBJ databases">
        <authorList>
            <person name="Braso-Vives M."/>
        </authorList>
    </citation>
    <scope>NUCLEOTIDE SEQUENCE</scope>
</reference>
<evidence type="ECO:0000313" key="7">
    <source>
        <dbReference type="Proteomes" id="UP000838412"/>
    </source>
</evidence>
<dbReference type="GO" id="GO:0005634">
    <property type="term" value="C:nucleus"/>
    <property type="evidence" value="ECO:0007669"/>
    <property type="project" value="TreeGrafter"/>
</dbReference>
<dbReference type="SUPFAM" id="SSF55120">
    <property type="entry name" value="Pseudouridine synthase"/>
    <property type="match status" value="1"/>
</dbReference>